<keyword evidence="1" id="KW-0805">Transcription regulation</keyword>
<gene>
    <name evidence="5" type="ORF">H9828_01865</name>
</gene>
<name>A0A9D1YZW5_9BACT</name>
<dbReference type="PROSITE" id="PS01124">
    <property type="entry name" value="HTH_ARAC_FAMILY_2"/>
    <property type="match status" value="1"/>
</dbReference>
<evidence type="ECO:0000256" key="2">
    <source>
        <dbReference type="ARBA" id="ARBA00023125"/>
    </source>
</evidence>
<feature type="domain" description="HTH araC/xylS-type" evidence="4">
    <location>
        <begin position="180"/>
        <end position="277"/>
    </location>
</feature>
<organism evidence="5 6">
    <name type="scientific">Candidatus Alistipes intestinigallinarum</name>
    <dbReference type="NCBI Taxonomy" id="2838440"/>
    <lineage>
        <taxon>Bacteria</taxon>
        <taxon>Pseudomonadati</taxon>
        <taxon>Bacteroidota</taxon>
        <taxon>Bacteroidia</taxon>
        <taxon>Bacteroidales</taxon>
        <taxon>Rikenellaceae</taxon>
        <taxon>Alistipes</taxon>
    </lineage>
</organism>
<keyword evidence="2" id="KW-0238">DNA-binding</keyword>
<accession>A0A9D1YZW5</accession>
<dbReference type="InterPro" id="IPR009057">
    <property type="entry name" value="Homeodomain-like_sf"/>
</dbReference>
<dbReference type="EMBL" id="DXDA01000017">
    <property type="protein sequence ID" value="HIY68145.1"/>
    <property type="molecule type" value="Genomic_DNA"/>
</dbReference>
<dbReference type="InterPro" id="IPR018060">
    <property type="entry name" value="HTH_AraC"/>
</dbReference>
<dbReference type="SUPFAM" id="SSF46689">
    <property type="entry name" value="Homeodomain-like"/>
    <property type="match status" value="2"/>
</dbReference>
<dbReference type="AlphaFoldDB" id="A0A9D1YZW5"/>
<evidence type="ECO:0000313" key="5">
    <source>
        <dbReference type="EMBL" id="HIY68145.1"/>
    </source>
</evidence>
<reference evidence="5" key="2">
    <citation type="submission" date="2021-04" db="EMBL/GenBank/DDBJ databases">
        <authorList>
            <person name="Gilroy R."/>
        </authorList>
    </citation>
    <scope>NUCLEOTIDE SEQUENCE</scope>
    <source>
        <strain evidence="5">5134</strain>
    </source>
</reference>
<dbReference type="Pfam" id="PF12833">
    <property type="entry name" value="HTH_18"/>
    <property type="match status" value="1"/>
</dbReference>
<sequence length="281" mass="32914">MRRLYAELEQASLSSEWNTWLKWVLTSVEKVEFSDAGSWTPLAALAKNCPAMRWLTRQIRRCNPVPPEQPREESLFYMLAAFCPDNSVLGYLIDTWQYYCRARNPRGVLSCARILWLVNRHGEYPHLNTLYNLIMGDVLREYRLYVAPADQRSGTAFLTGRDFHLLGKYLPDFRPFGFRERVLAAQNKTVGTMTGEELARACCMSETAFRRRFKQEFGEPVSEWLRRQRMARIERMLRDPAIPLWQVAEHSGFNMASTFSDFCRRNFGMPPGQMRKNFEKL</sequence>
<dbReference type="SMART" id="SM00342">
    <property type="entry name" value="HTH_ARAC"/>
    <property type="match status" value="1"/>
</dbReference>
<proteinExistence type="predicted"/>
<dbReference type="Gene3D" id="1.10.10.60">
    <property type="entry name" value="Homeodomain-like"/>
    <property type="match status" value="1"/>
</dbReference>
<keyword evidence="3" id="KW-0804">Transcription</keyword>
<dbReference type="PANTHER" id="PTHR46796">
    <property type="entry name" value="HTH-TYPE TRANSCRIPTIONAL ACTIVATOR RHAS-RELATED"/>
    <property type="match status" value="1"/>
</dbReference>
<protein>
    <submittedName>
        <fullName evidence="5">Helix-turn-helix transcriptional regulator</fullName>
    </submittedName>
</protein>
<dbReference type="GO" id="GO:0043565">
    <property type="term" value="F:sequence-specific DNA binding"/>
    <property type="evidence" value="ECO:0007669"/>
    <property type="project" value="InterPro"/>
</dbReference>
<comment type="caution">
    <text evidence="5">The sequence shown here is derived from an EMBL/GenBank/DDBJ whole genome shotgun (WGS) entry which is preliminary data.</text>
</comment>
<evidence type="ECO:0000256" key="1">
    <source>
        <dbReference type="ARBA" id="ARBA00023015"/>
    </source>
</evidence>
<dbReference type="Proteomes" id="UP000886844">
    <property type="component" value="Unassembled WGS sequence"/>
</dbReference>
<dbReference type="GO" id="GO:0003700">
    <property type="term" value="F:DNA-binding transcription factor activity"/>
    <property type="evidence" value="ECO:0007669"/>
    <property type="project" value="InterPro"/>
</dbReference>
<evidence type="ECO:0000259" key="4">
    <source>
        <dbReference type="PROSITE" id="PS01124"/>
    </source>
</evidence>
<reference evidence="5" key="1">
    <citation type="journal article" date="2021" name="PeerJ">
        <title>Extensive microbial diversity within the chicken gut microbiome revealed by metagenomics and culture.</title>
        <authorList>
            <person name="Gilroy R."/>
            <person name="Ravi A."/>
            <person name="Getino M."/>
            <person name="Pursley I."/>
            <person name="Horton D.L."/>
            <person name="Alikhan N.F."/>
            <person name="Baker D."/>
            <person name="Gharbi K."/>
            <person name="Hall N."/>
            <person name="Watson M."/>
            <person name="Adriaenssens E.M."/>
            <person name="Foster-Nyarko E."/>
            <person name="Jarju S."/>
            <person name="Secka A."/>
            <person name="Antonio M."/>
            <person name="Oren A."/>
            <person name="Chaudhuri R.R."/>
            <person name="La Ragione R."/>
            <person name="Hildebrand F."/>
            <person name="Pallen M.J."/>
        </authorList>
    </citation>
    <scope>NUCLEOTIDE SEQUENCE</scope>
    <source>
        <strain evidence="5">5134</strain>
    </source>
</reference>
<evidence type="ECO:0000256" key="3">
    <source>
        <dbReference type="ARBA" id="ARBA00023163"/>
    </source>
</evidence>
<evidence type="ECO:0000313" key="6">
    <source>
        <dbReference type="Proteomes" id="UP000886844"/>
    </source>
</evidence>
<dbReference type="InterPro" id="IPR050204">
    <property type="entry name" value="AraC_XylS_family_regulators"/>
</dbReference>